<proteinExistence type="predicted"/>
<keyword evidence="1" id="KW-0472">Membrane</keyword>
<accession>A0A1I3AYU7</accession>
<keyword evidence="1" id="KW-1133">Transmembrane helix</keyword>
<dbReference type="STRING" id="504797.SAMN05421678_12144"/>
<feature type="transmembrane region" description="Helical" evidence="1">
    <location>
        <begin position="21"/>
        <end position="41"/>
    </location>
</feature>
<keyword evidence="1" id="KW-0812">Transmembrane</keyword>
<organism evidence="2 3">
    <name type="scientific">Actinopolymorpha cephalotaxi</name>
    <dbReference type="NCBI Taxonomy" id="504797"/>
    <lineage>
        <taxon>Bacteria</taxon>
        <taxon>Bacillati</taxon>
        <taxon>Actinomycetota</taxon>
        <taxon>Actinomycetes</taxon>
        <taxon>Propionibacteriales</taxon>
        <taxon>Actinopolymorphaceae</taxon>
        <taxon>Actinopolymorpha</taxon>
    </lineage>
</organism>
<evidence type="ECO:0000313" key="3">
    <source>
        <dbReference type="Proteomes" id="UP000199052"/>
    </source>
</evidence>
<feature type="transmembrane region" description="Helical" evidence="1">
    <location>
        <begin position="47"/>
        <end position="68"/>
    </location>
</feature>
<name>A0A1I3AYU7_9ACTN</name>
<dbReference type="Proteomes" id="UP000199052">
    <property type="component" value="Unassembled WGS sequence"/>
</dbReference>
<dbReference type="EMBL" id="FOOI01000021">
    <property type="protein sequence ID" value="SFH55247.1"/>
    <property type="molecule type" value="Genomic_DNA"/>
</dbReference>
<dbReference type="AlphaFoldDB" id="A0A1I3AYU7"/>
<evidence type="ECO:0000256" key="1">
    <source>
        <dbReference type="SAM" id="Phobius"/>
    </source>
</evidence>
<sequence>MREGNVRTAFGLRPGIRSRSVVTVAVGSVGFCAAVILRVLGGPLAPAVILGVCGLAAMAVGIHVHRIWRDPYHLKLSPAGIDLQYRGHRIHLPWNDIDRWDVGNTSATSPRYGRDVVMAWPAPSVAEPMAEPRGVLWRRDLSCWQVCEPALTDGSTAEVVAAFETFAPDKRPRP</sequence>
<reference evidence="2 3" key="1">
    <citation type="submission" date="2016-10" db="EMBL/GenBank/DDBJ databases">
        <authorList>
            <person name="de Groot N.N."/>
        </authorList>
    </citation>
    <scope>NUCLEOTIDE SEQUENCE [LARGE SCALE GENOMIC DNA]</scope>
    <source>
        <strain evidence="2 3">CPCC 202808</strain>
    </source>
</reference>
<evidence type="ECO:0000313" key="2">
    <source>
        <dbReference type="EMBL" id="SFH55247.1"/>
    </source>
</evidence>
<gene>
    <name evidence="2" type="ORF">SAMN05421678_12144</name>
</gene>
<protein>
    <recommendedName>
        <fullName evidence="4">PH domain-containing protein</fullName>
    </recommendedName>
</protein>
<evidence type="ECO:0008006" key="4">
    <source>
        <dbReference type="Google" id="ProtNLM"/>
    </source>
</evidence>